<dbReference type="FunFam" id="1.10.510.10:FF:000129">
    <property type="entry name" value="cysteine-rich receptor-like protein kinase 10"/>
    <property type="match status" value="1"/>
</dbReference>
<keyword evidence="19" id="KW-1185">Reference proteome</keyword>
<dbReference type="InterPro" id="IPR001245">
    <property type="entry name" value="Ser-Thr/Tyr_kinase_cat_dom"/>
</dbReference>
<dbReference type="FunFam" id="3.30.200.20:FF:000142">
    <property type="entry name" value="Cysteine-rich receptor-like protein kinase 10"/>
    <property type="match status" value="1"/>
</dbReference>
<feature type="domain" description="Gnk2-homologous" evidence="17">
    <location>
        <begin position="8"/>
        <end position="118"/>
    </location>
</feature>
<evidence type="ECO:0000256" key="2">
    <source>
        <dbReference type="ARBA" id="ARBA00022527"/>
    </source>
</evidence>
<dbReference type="InterPro" id="IPR000719">
    <property type="entry name" value="Prot_kinase_dom"/>
</dbReference>
<comment type="caution">
    <text evidence="18">The sequence shown here is derived from an EMBL/GenBank/DDBJ whole genome shotgun (WGS) entry which is preliminary data.</text>
</comment>
<name>A0A835B3C6_9POAL</name>
<accession>A0A835B3C6</accession>
<dbReference type="InterPro" id="IPR011009">
    <property type="entry name" value="Kinase-like_dom_sf"/>
</dbReference>
<evidence type="ECO:0000256" key="12">
    <source>
        <dbReference type="ARBA" id="ARBA00023180"/>
    </source>
</evidence>
<dbReference type="GO" id="GO:0006950">
    <property type="term" value="P:response to stress"/>
    <property type="evidence" value="ECO:0007669"/>
    <property type="project" value="UniProtKB-ARBA"/>
</dbReference>
<keyword evidence="12" id="KW-0325">Glycoprotein</keyword>
<gene>
    <name evidence="18" type="ORF">HU200_042073</name>
</gene>
<evidence type="ECO:0000256" key="7">
    <source>
        <dbReference type="ARBA" id="ARBA00022741"/>
    </source>
</evidence>
<keyword evidence="6" id="KW-0677">Repeat</keyword>
<dbReference type="CDD" id="cd23509">
    <property type="entry name" value="Gnk2-like"/>
    <property type="match status" value="1"/>
</dbReference>
<evidence type="ECO:0000313" key="18">
    <source>
        <dbReference type="EMBL" id="KAF8689280.1"/>
    </source>
</evidence>
<evidence type="ECO:0000256" key="9">
    <source>
        <dbReference type="ARBA" id="ARBA00022840"/>
    </source>
</evidence>
<keyword evidence="4 14" id="KW-0812">Transmembrane</keyword>
<evidence type="ECO:0000256" key="6">
    <source>
        <dbReference type="ARBA" id="ARBA00022737"/>
    </source>
</evidence>
<keyword evidence="10 14" id="KW-1133">Transmembrane helix</keyword>
<dbReference type="Pfam" id="PF07714">
    <property type="entry name" value="PK_Tyr_Ser-Thr"/>
    <property type="match status" value="1"/>
</dbReference>
<evidence type="ECO:0000256" key="8">
    <source>
        <dbReference type="ARBA" id="ARBA00022777"/>
    </source>
</evidence>
<proteinExistence type="predicted"/>
<feature type="domain" description="Protein kinase" evidence="16">
    <location>
        <begin position="299"/>
        <end position="558"/>
    </location>
</feature>
<dbReference type="PANTHER" id="PTHR27002">
    <property type="entry name" value="RECEPTOR-LIKE SERINE/THREONINE-PROTEIN KINASE SD1-8"/>
    <property type="match status" value="1"/>
</dbReference>
<dbReference type="SMART" id="SM00220">
    <property type="entry name" value="S_TKc"/>
    <property type="match status" value="1"/>
</dbReference>
<evidence type="ECO:0000256" key="11">
    <source>
        <dbReference type="ARBA" id="ARBA00023136"/>
    </source>
</evidence>
<keyword evidence="3" id="KW-0808">Transferase</keyword>
<protein>
    <submittedName>
        <fullName evidence="18">Uncharacterized protein</fullName>
    </submittedName>
</protein>
<dbReference type="PROSITE" id="PS51473">
    <property type="entry name" value="GNK2"/>
    <property type="match status" value="1"/>
</dbReference>
<keyword evidence="9 13" id="KW-0067">ATP-binding</keyword>
<dbReference type="GO" id="GO:0005524">
    <property type="term" value="F:ATP binding"/>
    <property type="evidence" value="ECO:0007669"/>
    <property type="project" value="UniProtKB-UniRule"/>
</dbReference>
<keyword evidence="8" id="KW-0418">Kinase</keyword>
<evidence type="ECO:0000313" key="19">
    <source>
        <dbReference type="Proteomes" id="UP000636709"/>
    </source>
</evidence>
<dbReference type="InterPro" id="IPR038408">
    <property type="entry name" value="GNK2_sf"/>
</dbReference>
<dbReference type="PROSITE" id="PS00107">
    <property type="entry name" value="PROTEIN_KINASE_ATP"/>
    <property type="match status" value="1"/>
</dbReference>
<dbReference type="SUPFAM" id="SSF56112">
    <property type="entry name" value="Protein kinase-like (PK-like)"/>
    <property type="match status" value="1"/>
</dbReference>
<keyword evidence="11 14" id="KW-0472">Membrane</keyword>
<dbReference type="InterPro" id="IPR002902">
    <property type="entry name" value="GNK2"/>
</dbReference>
<evidence type="ECO:0000256" key="1">
    <source>
        <dbReference type="ARBA" id="ARBA00004167"/>
    </source>
</evidence>
<dbReference type="InterPro" id="IPR017441">
    <property type="entry name" value="Protein_kinase_ATP_BS"/>
</dbReference>
<dbReference type="PANTHER" id="PTHR27002:SF345">
    <property type="entry name" value="PROTEIN KINASE DOMAIN-CONTAINING PROTEIN"/>
    <property type="match status" value="1"/>
</dbReference>
<feature type="signal peptide" evidence="15">
    <location>
        <begin position="1"/>
        <end position="24"/>
    </location>
</feature>
<dbReference type="AlphaFoldDB" id="A0A835B3C6"/>
<reference evidence="18" key="1">
    <citation type="submission" date="2020-07" db="EMBL/GenBank/DDBJ databases">
        <title>Genome sequence and genetic diversity analysis of an under-domesticated orphan crop, white fonio (Digitaria exilis).</title>
        <authorList>
            <person name="Bennetzen J.L."/>
            <person name="Chen S."/>
            <person name="Ma X."/>
            <person name="Wang X."/>
            <person name="Yssel A.E.J."/>
            <person name="Chaluvadi S.R."/>
            <person name="Johnson M."/>
            <person name="Gangashetty P."/>
            <person name="Hamidou F."/>
            <person name="Sanogo M.D."/>
            <person name="Zwaenepoel A."/>
            <person name="Wallace J."/>
            <person name="Van De Peer Y."/>
            <person name="Van Deynze A."/>
        </authorList>
    </citation>
    <scope>NUCLEOTIDE SEQUENCE</scope>
    <source>
        <tissue evidence="18">Leaves</tissue>
    </source>
</reference>
<organism evidence="18 19">
    <name type="scientific">Digitaria exilis</name>
    <dbReference type="NCBI Taxonomy" id="1010633"/>
    <lineage>
        <taxon>Eukaryota</taxon>
        <taxon>Viridiplantae</taxon>
        <taxon>Streptophyta</taxon>
        <taxon>Embryophyta</taxon>
        <taxon>Tracheophyta</taxon>
        <taxon>Spermatophyta</taxon>
        <taxon>Magnoliopsida</taxon>
        <taxon>Liliopsida</taxon>
        <taxon>Poales</taxon>
        <taxon>Poaceae</taxon>
        <taxon>PACMAD clade</taxon>
        <taxon>Panicoideae</taxon>
        <taxon>Panicodae</taxon>
        <taxon>Paniceae</taxon>
        <taxon>Anthephorinae</taxon>
        <taxon>Digitaria</taxon>
    </lineage>
</organism>
<dbReference type="GO" id="GO:0004674">
    <property type="term" value="F:protein serine/threonine kinase activity"/>
    <property type="evidence" value="ECO:0007669"/>
    <property type="project" value="UniProtKB-KW"/>
</dbReference>
<evidence type="ECO:0000256" key="13">
    <source>
        <dbReference type="PROSITE-ProRule" id="PRU10141"/>
    </source>
</evidence>
<dbReference type="Proteomes" id="UP000636709">
    <property type="component" value="Unassembled WGS sequence"/>
</dbReference>
<dbReference type="PROSITE" id="PS00108">
    <property type="entry name" value="PROTEIN_KINASE_ST"/>
    <property type="match status" value="1"/>
</dbReference>
<dbReference type="InterPro" id="IPR008271">
    <property type="entry name" value="Ser/Thr_kinase_AS"/>
</dbReference>
<evidence type="ECO:0000259" key="16">
    <source>
        <dbReference type="PROSITE" id="PS50011"/>
    </source>
</evidence>
<evidence type="ECO:0000256" key="3">
    <source>
        <dbReference type="ARBA" id="ARBA00022679"/>
    </source>
</evidence>
<comment type="subcellular location">
    <subcellularLocation>
        <location evidence="1">Membrane</location>
        <topology evidence="1">Single-pass membrane protein</topology>
    </subcellularLocation>
</comment>
<dbReference type="GO" id="GO:0005886">
    <property type="term" value="C:plasma membrane"/>
    <property type="evidence" value="ECO:0007669"/>
    <property type="project" value="TreeGrafter"/>
</dbReference>
<evidence type="ECO:0000256" key="4">
    <source>
        <dbReference type="ARBA" id="ARBA00022692"/>
    </source>
</evidence>
<dbReference type="FunFam" id="3.30.430.20:FF:000028">
    <property type="entry name" value="Putative DUF26-domain receptor-like protein kinase family protein"/>
    <property type="match status" value="1"/>
</dbReference>
<dbReference type="OrthoDB" id="688481at2759"/>
<evidence type="ECO:0000256" key="10">
    <source>
        <dbReference type="ARBA" id="ARBA00022989"/>
    </source>
</evidence>
<sequence length="558" mass="61732">MMKVVASILFFLILGGLTPFPAAADVCDNIKQVAATLPKNTSSSPLHFATTTFGQAPDIVYALALCRGDILNDTVCGNCVADLFGKISNWTLAPQQKCYTAVSYYAGPCTLVFSGDDILAPSNTTAANGDDPPFTLWNDKSIPGDAGEVQLIVGLKQELLVETVKKAAAAEPRRFATGIMDSGTTFPPIHVIRCYFRYETYVFYDSLPMVQIGASSAEAPAPTPTTPAKRRMSKLWVIPIVVVPLAAAAAFLCFIFYSPWFKRYRKGSKRTQDLLQGDGKNSDFSVFDFEQVLEATNYFSEENKLGQGGFGTVYKGQFPDGLQVAVKRLASHSGQGFTEFKNEVQLIAKLQHSNLVRLLGCCSQEAEKILVYEYLPNKSLDFFIFDESRRVLLDWSKLLVIIEGIAHGLLYLHKHSRLRVIHRDLKPSNILLDSEMNPKISDFGLARIFISNNNERNTTQRVVGTYGYMAPEYASEGIFSIKSDVFSFGVLVLEILSGKRNSGSQQCGGFINLIGYAWQLWEEKRWIELVDASLVPKSHSAEMIRCINIALLCCCNAK</sequence>
<feature type="transmembrane region" description="Helical" evidence="14">
    <location>
        <begin position="236"/>
        <end position="260"/>
    </location>
</feature>
<dbReference type="EMBL" id="JACEFO010002022">
    <property type="protein sequence ID" value="KAF8689280.1"/>
    <property type="molecule type" value="Genomic_DNA"/>
</dbReference>
<keyword evidence="2" id="KW-0723">Serine/threonine-protein kinase</keyword>
<evidence type="ECO:0000256" key="5">
    <source>
        <dbReference type="ARBA" id="ARBA00022729"/>
    </source>
</evidence>
<keyword evidence="5 15" id="KW-0732">Signal</keyword>
<evidence type="ECO:0000259" key="17">
    <source>
        <dbReference type="PROSITE" id="PS51473"/>
    </source>
</evidence>
<feature type="chain" id="PRO_5032878541" evidence="15">
    <location>
        <begin position="25"/>
        <end position="558"/>
    </location>
</feature>
<feature type="binding site" evidence="13">
    <location>
        <position position="327"/>
    </location>
    <ligand>
        <name>ATP</name>
        <dbReference type="ChEBI" id="CHEBI:30616"/>
    </ligand>
</feature>
<dbReference type="Gene3D" id="1.10.510.10">
    <property type="entry name" value="Transferase(Phosphotransferase) domain 1"/>
    <property type="match status" value="1"/>
</dbReference>
<dbReference type="Gene3D" id="3.30.200.20">
    <property type="entry name" value="Phosphorylase Kinase, domain 1"/>
    <property type="match status" value="1"/>
</dbReference>
<dbReference type="Pfam" id="PF01657">
    <property type="entry name" value="Stress-antifung"/>
    <property type="match status" value="1"/>
</dbReference>
<keyword evidence="7 13" id="KW-0547">Nucleotide-binding</keyword>
<evidence type="ECO:0000256" key="15">
    <source>
        <dbReference type="SAM" id="SignalP"/>
    </source>
</evidence>
<dbReference type="PROSITE" id="PS50011">
    <property type="entry name" value="PROTEIN_KINASE_DOM"/>
    <property type="match status" value="1"/>
</dbReference>
<dbReference type="Gene3D" id="3.30.430.20">
    <property type="entry name" value="Gnk2 domain, C-X8-C-X2-C motif"/>
    <property type="match status" value="1"/>
</dbReference>
<evidence type="ECO:0000256" key="14">
    <source>
        <dbReference type="SAM" id="Phobius"/>
    </source>
</evidence>